<dbReference type="Proteomes" id="UP000031876">
    <property type="component" value="Plasmid 2"/>
</dbReference>
<dbReference type="RefSeq" id="WP_000420686.1">
    <property type="nucleotide sequence ID" value="NZ_CP009334.1"/>
</dbReference>
<protein>
    <submittedName>
        <fullName evidence="3">Uncharacterized protein</fullName>
    </submittedName>
</protein>
<evidence type="ECO:0000313" key="1">
    <source>
        <dbReference type="EMBL" id="AJG74027.1"/>
    </source>
</evidence>
<sequence>MELKGLVVETYYTQRDLEYTLQGAMVYYEGKLVYHCTDIQTFRKFLSIFNLELYSPTKSETTSEGVTNTYKTYKEFKLEPYTSMHELPDELMMVEVVLNGSLYVGYVEADKNNITLYYPNFEEDKNLHKMTHELSKYRKTMSSNLIFHIN</sequence>
<proteinExistence type="predicted"/>
<evidence type="ECO:0000313" key="4">
    <source>
        <dbReference type="Proteomes" id="UP000031876"/>
    </source>
</evidence>
<geneLocation type="plasmid" evidence="3 5">
    <name>unnamed3</name>
</geneLocation>
<evidence type="ECO:0000313" key="5">
    <source>
        <dbReference type="Proteomes" id="UP000501107"/>
    </source>
</evidence>
<dbReference type="Proteomes" id="UP001181533">
    <property type="component" value="Unassembled WGS sequence"/>
</dbReference>
<evidence type="ECO:0000313" key="3">
    <source>
        <dbReference type="EMBL" id="QKH22934.1"/>
    </source>
</evidence>
<reference evidence="2" key="2">
    <citation type="submission" date="2019-07" db="EMBL/GenBank/DDBJ databases">
        <title>Phylogenomic Reclassification of ATCC Bacillus Strains and Various Taxa within the Genus Bacillus.</title>
        <authorList>
            <person name="Riojas M.A."/>
            <person name="Frank A.M."/>
            <person name="Fenn S.L."/>
            <person name="King S.P."/>
            <person name="Brower S.M."/>
            <person name="Hazbon M.H."/>
        </authorList>
    </citation>
    <scope>NUCLEOTIDE SEQUENCE</scope>
    <source>
        <strain evidence="2">ATCC 35646</strain>
    </source>
</reference>
<name>A0A0B5NKW3_BACTU</name>
<evidence type="ECO:0000313" key="2">
    <source>
        <dbReference type="EMBL" id="MDR4174639.1"/>
    </source>
</evidence>
<organism evidence="3 5">
    <name type="scientific">Bacillus thuringiensis</name>
    <dbReference type="NCBI Taxonomy" id="1428"/>
    <lineage>
        <taxon>Bacteria</taxon>
        <taxon>Bacillati</taxon>
        <taxon>Bacillota</taxon>
        <taxon>Bacilli</taxon>
        <taxon>Bacillales</taxon>
        <taxon>Bacillaceae</taxon>
        <taxon>Bacillus</taxon>
        <taxon>Bacillus cereus group</taxon>
    </lineage>
</organism>
<dbReference type="AlphaFoldDB" id="A0A0B5NKW3"/>
<accession>A0A0B5NKW3</accession>
<reference evidence="1 4" key="1">
    <citation type="journal article" date="2015" name="Genome Announc.">
        <title>Complete genome sequences for 35 biothreat assay-relevant bacillus species.</title>
        <authorList>
            <person name="Johnson S.L."/>
            <person name="Daligault H.E."/>
            <person name="Davenport K.W."/>
            <person name="Jaissle J."/>
            <person name="Frey K.G."/>
            <person name="Ladner J.T."/>
            <person name="Broomall S.M."/>
            <person name="Bishop-Lilly K.A."/>
            <person name="Bruce D.C."/>
            <person name="Gibbons H.S."/>
            <person name="Coyne S.R."/>
            <person name="Lo C.C."/>
            <person name="Meincke L."/>
            <person name="Munk A.C."/>
            <person name="Koroleva G.I."/>
            <person name="Rosenzweig C.N."/>
            <person name="Palacios G.F."/>
            <person name="Redden C.L."/>
            <person name="Minogue T.D."/>
            <person name="Chain P.S."/>
        </authorList>
    </citation>
    <scope>NUCLEOTIDE SEQUENCE [LARGE SCALE GENOMIC DNA]</scope>
    <source>
        <strain evidence="1 4">HD1011</strain>
        <plasmid evidence="1 4">2</plasmid>
    </source>
</reference>
<reference evidence="3 5" key="3">
    <citation type="submission" date="2020-05" db="EMBL/GenBank/DDBJ databases">
        <title>FDA dAtabase for Regulatory Grade micrObial Sequences (FDA-ARGOS): Supporting development and validation of Infectious Disease Dx tests.</title>
        <authorList>
            <person name="Nelson B."/>
            <person name="Plummer A."/>
            <person name="Tallon L."/>
            <person name="Sadzewicz L."/>
            <person name="Zhao X."/>
            <person name="Vavikolanu K."/>
            <person name="Mehta A."/>
            <person name="Aluvathingal J."/>
            <person name="Nadendla S."/>
            <person name="Myers T."/>
            <person name="Yan Y."/>
            <person name="Sichtig H."/>
        </authorList>
    </citation>
    <scope>NUCLEOTIDE SEQUENCE [LARGE SCALE GENOMIC DNA]</scope>
    <source>
        <strain evidence="3 5">FDAARGOS_795</strain>
        <plasmid evidence="3 5">unnamed3</plasmid>
    </source>
</reference>
<dbReference type="Proteomes" id="UP000501107">
    <property type="component" value="Plasmid unnamed3"/>
</dbReference>
<dbReference type="EMBL" id="VKQN01000001">
    <property type="protein sequence ID" value="MDR4174639.1"/>
    <property type="molecule type" value="Genomic_DNA"/>
</dbReference>
<geneLocation type="plasmid" evidence="1 4">
    <name>2</name>
</geneLocation>
<keyword evidence="3" id="KW-0614">Plasmid</keyword>
<gene>
    <name evidence="1" type="ORF">BF38_6059</name>
    <name evidence="2" type="ORF">FO599_00655</name>
    <name evidence="3" type="ORF">FOC89_02850</name>
</gene>
<dbReference type="EMBL" id="CP053979">
    <property type="protein sequence ID" value="QKH22934.1"/>
    <property type="molecule type" value="Genomic_DNA"/>
</dbReference>
<dbReference type="EMBL" id="CP009334">
    <property type="protein sequence ID" value="AJG74027.1"/>
    <property type="molecule type" value="Genomic_DNA"/>
</dbReference>
<dbReference type="KEGG" id="btw:BF38_6059"/>